<dbReference type="Pfam" id="PF10263">
    <property type="entry name" value="SprT-like"/>
    <property type="match status" value="1"/>
</dbReference>
<sequence length="146" mass="17126">MTDQELQSLTEKLSIEKFNRPFIHDVYFNTRLQTTGGRYHLNDHHIDINPKMLDDFDLDNLSGVILHELCHYHLHLTGQDYHHRSQSFKGLLKKVGGNRYAPRIEANQAKIVRYQCQACKNVMVRKRKLNVKRYVCAYCGGKLKLI</sequence>
<keyword evidence="3" id="KW-1185">Reference proteome</keyword>
<evidence type="ECO:0000259" key="1">
    <source>
        <dbReference type="SMART" id="SM00731"/>
    </source>
</evidence>
<protein>
    <recommendedName>
        <fullName evidence="1">SprT-like domain-containing protein</fullName>
    </recommendedName>
</protein>
<gene>
    <name evidence="2" type="ORF">FC70_GL000238</name>
</gene>
<dbReference type="SMART" id="SM00731">
    <property type="entry name" value="SprT"/>
    <property type="match status" value="1"/>
</dbReference>
<dbReference type="RefSeq" id="WP_057889196.1">
    <property type="nucleotide sequence ID" value="NZ_AZFE01000003.1"/>
</dbReference>
<comment type="caution">
    <text evidence="2">The sequence shown here is derived from an EMBL/GenBank/DDBJ whole genome shotgun (WGS) entry which is preliminary data.</text>
</comment>
<dbReference type="Proteomes" id="UP000051697">
    <property type="component" value="Unassembled WGS sequence"/>
</dbReference>
<dbReference type="InterPro" id="IPR006640">
    <property type="entry name" value="SprT-like_domain"/>
</dbReference>
<evidence type="ECO:0000313" key="2">
    <source>
        <dbReference type="EMBL" id="KRL57767.1"/>
    </source>
</evidence>
<feature type="domain" description="SprT-like" evidence="1">
    <location>
        <begin position="4"/>
        <end position="146"/>
    </location>
</feature>
<dbReference type="STRING" id="1423778.FC70_GL000238"/>
<reference evidence="2 3" key="1">
    <citation type="journal article" date="2015" name="Genome Announc.">
        <title>Expanding the biotechnology potential of lactobacilli through comparative genomics of 213 strains and associated genera.</title>
        <authorList>
            <person name="Sun Z."/>
            <person name="Harris H.M."/>
            <person name="McCann A."/>
            <person name="Guo C."/>
            <person name="Argimon S."/>
            <person name="Zhang W."/>
            <person name="Yang X."/>
            <person name="Jeffery I.B."/>
            <person name="Cooney J.C."/>
            <person name="Kagawa T.F."/>
            <person name="Liu W."/>
            <person name="Song Y."/>
            <person name="Salvetti E."/>
            <person name="Wrobel A."/>
            <person name="Rasinkangas P."/>
            <person name="Parkhill J."/>
            <person name="Rea M.C."/>
            <person name="O'Sullivan O."/>
            <person name="Ritari J."/>
            <person name="Douillard F.P."/>
            <person name="Paul Ross R."/>
            <person name="Yang R."/>
            <person name="Briner A.E."/>
            <person name="Felis G.E."/>
            <person name="de Vos W.M."/>
            <person name="Barrangou R."/>
            <person name="Klaenhammer T.R."/>
            <person name="Caufield P.W."/>
            <person name="Cui Y."/>
            <person name="Zhang H."/>
            <person name="O'Toole P.W."/>
        </authorList>
    </citation>
    <scope>NUCLEOTIDE SEQUENCE [LARGE SCALE GENOMIC DNA]</scope>
    <source>
        <strain evidence="2 3">DSM 15707</strain>
    </source>
</reference>
<dbReference type="OrthoDB" id="9799909at2"/>
<organism evidence="2 3">
    <name type="scientific">Paucilactobacillus oligofermentans DSM 15707 = LMG 22743</name>
    <dbReference type="NCBI Taxonomy" id="1423778"/>
    <lineage>
        <taxon>Bacteria</taxon>
        <taxon>Bacillati</taxon>
        <taxon>Bacillota</taxon>
        <taxon>Bacilli</taxon>
        <taxon>Lactobacillales</taxon>
        <taxon>Lactobacillaceae</taxon>
        <taxon>Paucilactobacillus</taxon>
    </lineage>
</organism>
<dbReference type="Gene3D" id="3.30.2010.10">
    <property type="entry name" value="Metalloproteases ('zincins'), catalytic domain"/>
    <property type="match status" value="1"/>
</dbReference>
<dbReference type="EMBL" id="AZFE01000003">
    <property type="protein sequence ID" value="KRL57767.1"/>
    <property type="molecule type" value="Genomic_DNA"/>
</dbReference>
<dbReference type="GO" id="GO:0006950">
    <property type="term" value="P:response to stress"/>
    <property type="evidence" value="ECO:0007669"/>
    <property type="project" value="UniProtKB-ARBA"/>
</dbReference>
<accession>A0A0R1RLK6</accession>
<dbReference type="NCBIfam" id="NF003339">
    <property type="entry name" value="PRK04351.1"/>
    <property type="match status" value="1"/>
</dbReference>
<dbReference type="KEGG" id="lol:LACOL_1456"/>
<proteinExistence type="predicted"/>
<dbReference type="PATRIC" id="fig|1423778.4.peg.256"/>
<dbReference type="AlphaFoldDB" id="A0A0R1RLK6"/>
<evidence type="ECO:0000313" key="3">
    <source>
        <dbReference type="Proteomes" id="UP000051697"/>
    </source>
</evidence>
<name>A0A0R1RLK6_9LACO</name>